<dbReference type="GO" id="GO:0008237">
    <property type="term" value="F:metallopeptidase activity"/>
    <property type="evidence" value="ECO:0007669"/>
    <property type="project" value="InterPro"/>
</dbReference>
<feature type="region of interest" description="Disordered" evidence="1">
    <location>
        <begin position="1042"/>
        <end position="1087"/>
    </location>
</feature>
<feature type="domain" description="Fibronectin type-III" evidence="3">
    <location>
        <begin position="324"/>
        <end position="409"/>
    </location>
</feature>
<evidence type="ECO:0000259" key="3">
    <source>
        <dbReference type="PROSITE" id="PS50853"/>
    </source>
</evidence>
<reference evidence="4 5" key="1">
    <citation type="submission" date="2019-07" db="EMBL/GenBank/DDBJ databases">
        <title>Draft genome for Aliikangiella sp. M105.</title>
        <authorList>
            <person name="Wang G."/>
        </authorList>
    </citation>
    <scope>NUCLEOTIDE SEQUENCE [LARGE SCALE GENOMIC DNA]</scope>
    <source>
        <strain evidence="4 5">M105</strain>
    </source>
</reference>
<dbReference type="Gene3D" id="2.60.40.10">
    <property type="entry name" value="Immunoglobulins"/>
    <property type="match status" value="5"/>
</dbReference>
<feature type="domain" description="Fibronectin type-III" evidence="3">
    <location>
        <begin position="43"/>
        <end position="128"/>
    </location>
</feature>
<keyword evidence="5" id="KW-1185">Reference proteome</keyword>
<dbReference type="SUPFAM" id="SSF49265">
    <property type="entry name" value="Fibronectin type III"/>
    <property type="match status" value="3"/>
</dbReference>
<evidence type="ECO:0000313" key="5">
    <source>
        <dbReference type="Proteomes" id="UP000315439"/>
    </source>
</evidence>
<feature type="domain" description="Fibronectin type-III" evidence="3">
    <location>
        <begin position="229"/>
        <end position="315"/>
    </location>
</feature>
<dbReference type="InterPro" id="IPR003961">
    <property type="entry name" value="FN3_dom"/>
</dbReference>
<keyword evidence="2" id="KW-0732">Signal</keyword>
<feature type="chain" id="PRO_5022177441" description="Fibronectin type-III domain-containing protein" evidence="2">
    <location>
        <begin position="36"/>
        <end position="1087"/>
    </location>
</feature>
<name>A0A545U8W0_9GAMM</name>
<dbReference type="OrthoDB" id="369088at2"/>
<evidence type="ECO:0000256" key="2">
    <source>
        <dbReference type="SAM" id="SignalP"/>
    </source>
</evidence>
<comment type="caution">
    <text evidence="4">The sequence shown here is derived from an EMBL/GenBank/DDBJ whole genome shotgun (WGS) entry which is preliminary data.</text>
</comment>
<feature type="signal peptide" evidence="2">
    <location>
        <begin position="1"/>
        <end position="35"/>
    </location>
</feature>
<organism evidence="4 5">
    <name type="scientific">Aliikangiella coralliicola</name>
    <dbReference type="NCBI Taxonomy" id="2592383"/>
    <lineage>
        <taxon>Bacteria</taxon>
        <taxon>Pseudomonadati</taxon>
        <taxon>Pseudomonadota</taxon>
        <taxon>Gammaproteobacteria</taxon>
        <taxon>Oceanospirillales</taxon>
        <taxon>Pleioneaceae</taxon>
        <taxon>Aliikangiella</taxon>
    </lineage>
</organism>
<evidence type="ECO:0000313" key="4">
    <source>
        <dbReference type="EMBL" id="TQV85906.1"/>
    </source>
</evidence>
<feature type="domain" description="Fibronectin type-III" evidence="3">
    <location>
        <begin position="135"/>
        <end position="221"/>
    </location>
</feature>
<dbReference type="CDD" id="cd00063">
    <property type="entry name" value="FN3"/>
    <property type="match status" value="3"/>
</dbReference>
<dbReference type="Proteomes" id="UP000315439">
    <property type="component" value="Unassembled WGS sequence"/>
</dbReference>
<gene>
    <name evidence="4" type="ORF">FLL46_18460</name>
</gene>
<dbReference type="PROSITE" id="PS50853">
    <property type="entry name" value="FN3"/>
    <property type="match status" value="4"/>
</dbReference>
<sequence length="1087" mass="119775">MDRKIRKNCLFKAAITCQLFIVFLMTTGSFQKVNAANCAVLSQPNNLSEVANTGTAVSLQWDEVYSADQYIVQYYINGGYQQVYASDNQTTISGLPAGQFYFNVTAKNDCGNYSTASEWLAVEMSGVDECQAPSVPSGLKAINVTGNSFTATWSNVANADSYHLQRWNDASGWGNVGSSQTNTYEFEELSAGVEYVRVAANNACGMSDYSGYISVTMTGVDDCPTALSKASNLATSNVSSTSFTINWNKVENADRYSVQLWINGAWSTVGTTDELFYQLTGLAAQSTQYVRIVAKVDCDQTVYSESQWITVILSENMCPSELTEPTQLTATNITESSFRINWSAVTDADSYAIQLWINGAWSTVGTTENLFYDLRDLAQLSTQYVRIIAEVECDDSVKGTSNWITVKLESSCPAELSRPTGLNLSGATESSFLAEWNSVPEATGYQVYLATNNVWQNIGNQSSTAKTISGLSAGSYQVKVSATCGDTTSPESAVESIVIEAPTTCNLPDVNGGIDISKYGDSFDDFSVSGNLYVQGSGFNPANYEMKITCQGDYGIAANTQDHHDDNYVPFTYSYSHFGARSSNVETIQFEIRSGNSLSRKTLSWNLNISTQQNPVQPSCNDINTDNDVDGIPDCAEEYGKTFFGMPVYQWGARKGNTDIFIEVDYMSKQSSGDHGTQPRREVFDKVKSVFAERGYHLHFDVGNLFGQGVENYNLGGGQAVQYSPWIGLSDWRNEYNGNHAVPGMKNNDSYPGVFSYMPVYFENKPERSRLFYYALFAGSQAAGGEGSSGQAPDYFDYYFYVSLGSPAAAPRSRWYLNDSSQTELNRMINSQASVFMHELGHVLGLSHGGWPDAYPNSEPNFKPNYTSIMNYAYALSGVPYNGDGLTEKEMISDRHYVGVRRDKNAGCMQQLEAKYGSGVSRRNIPGGLETDWRTYHLDYSNGKHASFSESGFNEAYVLGGQDLNCDGIISNSQTSFNINYDYRAPDFVTPRFDTLRDYNDWDNIYLYYRHLNYSQDGHFLATPNLAAKYAIEPADVVPGAIGSGKSVNTTSRVNQESLIESRSFSKTSRPIGVPEQPTAPLDEKNN</sequence>
<dbReference type="Gene3D" id="3.40.390.10">
    <property type="entry name" value="Collagenase (Catalytic Domain)"/>
    <property type="match status" value="1"/>
</dbReference>
<dbReference type="SMART" id="SM00060">
    <property type="entry name" value="FN3"/>
    <property type="match status" value="5"/>
</dbReference>
<dbReference type="Pfam" id="PF00041">
    <property type="entry name" value="fn3"/>
    <property type="match status" value="1"/>
</dbReference>
<evidence type="ECO:0000256" key="1">
    <source>
        <dbReference type="SAM" id="MobiDB-lite"/>
    </source>
</evidence>
<dbReference type="RefSeq" id="WP_142932825.1">
    <property type="nucleotide sequence ID" value="NZ_ML660167.1"/>
</dbReference>
<dbReference type="InterPro" id="IPR036116">
    <property type="entry name" value="FN3_sf"/>
</dbReference>
<accession>A0A545U8W0</accession>
<dbReference type="AlphaFoldDB" id="A0A545U8W0"/>
<protein>
    <recommendedName>
        <fullName evidence="3">Fibronectin type-III domain-containing protein</fullName>
    </recommendedName>
</protein>
<dbReference type="EMBL" id="VIKS01000011">
    <property type="protein sequence ID" value="TQV85906.1"/>
    <property type="molecule type" value="Genomic_DNA"/>
</dbReference>
<dbReference type="InterPro" id="IPR013783">
    <property type="entry name" value="Ig-like_fold"/>
</dbReference>
<dbReference type="SUPFAM" id="SSF55486">
    <property type="entry name" value="Metalloproteases ('zincins'), catalytic domain"/>
    <property type="match status" value="1"/>
</dbReference>
<feature type="compositionally biased region" description="Polar residues" evidence="1">
    <location>
        <begin position="1046"/>
        <end position="1069"/>
    </location>
</feature>
<proteinExistence type="predicted"/>
<dbReference type="InterPro" id="IPR024079">
    <property type="entry name" value="MetalloPept_cat_dom_sf"/>
</dbReference>